<dbReference type="Proteomes" id="UP000035648">
    <property type="component" value="Chromosome"/>
</dbReference>
<organism evidence="1 2">
    <name type="scientific">Berkelbacteria bacterium GW2011_GWE1_39_12</name>
    <dbReference type="NCBI Taxonomy" id="1618337"/>
    <lineage>
        <taxon>Bacteria</taxon>
        <taxon>Candidatus Berkelbacteria</taxon>
    </lineage>
</organism>
<dbReference type="EMBL" id="CP011213">
    <property type="protein sequence ID" value="AKM82260.1"/>
    <property type="molecule type" value="Genomic_DNA"/>
</dbReference>
<name>A0A0G4B3Y6_9BACT</name>
<sequence>MFCWLRKIGCFFFAPRIDESDTNKTFQIELVDRDTHKSRHFRRWRKNPFYLKQLRDSGLLKTVYIRTCPYEDDDRIMQLIDVFCVHKFLAHTEENPDKLGLLFTNRWPVVQDITLGKLEIDNEDEIERVICSITEIPIENKSDYPSCQMFIFDDKSAKSG</sequence>
<dbReference type="AlphaFoldDB" id="A0A0G4B3Y6"/>
<evidence type="ECO:0000313" key="1">
    <source>
        <dbReference type="EMBL" id="AKM82260.1"/>
    </source>
</evidence>
<accession>A0A0G4B3Y6</accession>
<evidence type="ECO:0000313" key="2">
    <source>
        <dbReference type="Proteomes" id="UP000035648"/>
    </source>
</evidence>
<gene>
    <name evidence="1" type="ORF">UT28_C0001G0455</name>
</gene>
<dbReference type="KEGG" id="bbgw:UT28_C0001G0455"/>
<proteinExistence type="predicted"/>
<reference evidence="1 2" key="1">
    <citation type="journal article" date="2015" name="Nature">
        <title>rRNA introns, odd ribosomes, and small enigmatic genomes across a large radiation of phyla.</title>
        <authorList>
            <person name="Brown C.T."/>
            <person name="Hug L.A."/>
            <person name="Thomas B.C."/>
            <person name="Sharon I."/>
            <person name="Castelle C.J."/>
            <person name="Singh A."/>
            <person name="Wilkins M.J."/>
            <person name="Williams K.H."/>
            <person name="Banfield J.F."/>
        </authorList>
    </citation>
    <scope>NUCLEOTIDE SEQUENCE [LARGE SCALE GENOMIC DNA]</scope>
</reference>
<protein>
    <submittedName>
        <fullName evidence="1">Uncharacterized protein</fullName>
    </submittedName>
</protein>